<sequence length="160" mass="17444">MTDAHEAGSLWRRLATLPPPLATLVALGAMILLSRTGPGPLLTPWPWTIAGMALMGLGLILGAAATLTFMRAGATPRLFHGGSRLVEAGPFRLTRNPMYLSLVITLVGTALVMGHLTPWLGPVALALWLDRMFVPREEAVLAAHFGADWDAYRRRVRRWI</sequence>
<keyword evidence="6" id="KW-0489">Methyltransferase</keyword>
<dbReference type="Proteomes" id="UP000554286">
    <property type="component" value="Unassembled WGS sequence"/>
</dbReference>
<dbReference type="EMBL" id="JACIGK010000018">
    <property type="protein sequence ID" value="MBB4266854.1"/>
    <property type="molecule type" value="Genomic_DNA"/>
</dbReference>
<dbReference type="InterPro" id="IPR007318">
    <property type="entry name" value="Phopholipid_MeTrfase"/>
</dbReference>
<dbReference type="RefSeq" id="WP_184045673.1">
    <property type="nucleotide sequence ID" value="NZ_JACIGK010000018.1"/>
</dbReference>
<proteinExistence type="predicted"/>
<evidence type="ECO:0000256" key="2">
    <source>
        <dbReference type="ARBA" id="ARBA00022692"/>
    </source>
</evidence>
<dbReference type="Gene3D" id="1.20.120.1630">
    <property type="match status" value="1"/>
</dbReference>
<dbReference type="GO" id="GO:0032259">
    <property type="term" value="P:methylation"/>
    <property type="evidence" value="ECO:0007669"/>
    <property type="project" value="UniProtKB-KW"/>
</dbReference>
<keyword evidence="6" id="KW-0808">Transferase</keyword>
<gene>
    <name evidence="6" type="ORF">GGD89_002490</name>
</gene>
<evidence type="ECO:0000256" key="3">
    <source>
        <dbReference type="ARBA" id="ARBA00022989"/>
    </source>
</evidence>
<feature type="transmembrane region" description="Helical" evidence="5">
    <location>
        <begin position="14"/>
        <end position="33"/>
    </location>
</feature>
<dbReference type="GO" id="GO:0012505">
    <property type="term" value="C:endomembrane system"/>
    <property type="evidence" value="ECO:0007669"/>
    <property type="project" value="UniProtKB-SubCell"/>
</dbReference>
<keyword evidence="4 5" id="KW-0472">Membrane</keyword>
<feature type="transmembrane region" description="Helical" evidence="5">
    <location>
        <begin position="45"/>
        <end position="70"/>
    </location>
</feature>
<protein>
    <submittedName>
        <fullName evidence="6">Protein-S-isoprenylcysteine O-methyltransferase Ste14</fullName>
    </submittedName>
</protein>
<dbReference type="Pfam" id="PF04191">
    <property type="entry name" value="PEMT"/>
    <property type="match status" value="1"/>
</dbReference>
<evidence type="ECO:0000256" key="4">
    <source>
        <dbReference type="ARBA" id="ARBA00023136"/>
    </source>
</evidence>
<evidence type="ECO:0000256" key="1">
    <source>
        <dbReference type="ARBA" id="ARBA00004127"/>
    </source>
</evidence>
<organism evidence="6 7">
    <name type="scientific">Roseospira visakhapatnamensis</name>
    <dbReference type="NCBI Taxonomy" id="390880"/>
    <lineage>
        <taxon>Bacteria</taxon>
        <taxon>Pseudomonadati</taxon>
        <taxon>Pseudomonadota</taxon>
        <taxon>Alphaproteobacteria</taxon>
        <taxon>Rhodospirillales</taxon>
        <taxon>Rhodospirillaceae</taxon>
        <taxon>Roseospira</taxon>
    </lineage>
</organism>
<name>A0A7W6WAD0_9PROT</name>
<keyword evidence="2 5" id="KW-0812">Transmembrane</keyword>
<accession>A0A7W6WAD0</accession>
<evidence type="ECO:0000313" key="6">
    <source>
        <dbReference type="EMBL" id="MBB4266854.1"/>
    </source>
</evidence>
<dbReference type="AlphaFoldDB" id="A0A7W6WAD0"/>
<evidence type="ECO:0000256" key="5">
    <source>
        <dbReference type="SAM" id="Phobius"/>
    </source>
</evidence>
<evidence type="ECO:0000313" key="7">
    <source>
        <dbReference type="Proteomes" id="UP000554286"/>
    </source>
</evidence>
<comment type="caution">
    <text evidence="6">The sequence shown here is derived from an EMBL/GenBank/DDBJ whole genome shotgun (WGS) entry which is preliminary data.</text>
</comment>
<keyword evidence="3 5" id="KW-1133">Transmembrane helix</keyword>
<reference evidence="6 7" key="1">
    <citation type="submission" date="2020-08" db="EMBL/GenBank/DDBJ databases">
        <title>Genome sequencing of Purple Non-Sulfur Bacteria from various extreme environments.</title>
        <authorList>
            <person name="Mayer M."/>
        </authorList>
    </citation>
    <scope>NUCLEOTIDE SEQUENCE [LARGE SCALE GENOMIC DNA]</scope>
    <source>
        <strain evidence="6 7">JA131</strain>
    </source>
</reference>
<keyword evidence="7" id="KW-1185">Reference proteome</keyword>
<dbReference type="GO" id="GO:0008168">
    <property type="term" value="F:methyltransferase activity"/>
    <property type="evidence" value="ECO:0007669"/>
    <property type="project" value="UniProtKB-KW"/>
</dbReference>
<comment type="subcellular location">
    <subcellularLocation>
        <location evidence="1">Endomembrane system</location>
        <topology evidence="1">Multi-pass membrane protein</topology>
    </subcellularLocation>
</comment>
<feature type="transmembrane region" description="Helical" evidence="5">
    <location>
        <begin position="99"/>
        <end position="120"/>
    </location>
</feature>